<feature type="transmembrane region" description="Helical" evidence="12">
    <location>
        <begin position="1741"/>
        <end position="1767"/>
    </location>
</feature>
<feature type="transmembrane region" description="Helical" evidence="12">
    <location>
        <begin position="501"/>
        <end position="520"/>
    </location>
</feature>
<evidence type="ECO:0000256" key="6">
    <source>
        <dbReference type="ARBA" id="ARBA00022989"/>
    </source>
</evidence>
<dbReference type="EMBL" id="JAGFMF010011811">
    <property type="protein sequence ID" value="KAG8511879.1"/>
    <property type="molecule type" value="Genomic_DNA"/>
</dbReference>
<feature type="transmembrane region" description="Helical" evidence="12">
    <location>
        <begin position="196"/>
        <end position="223"/>
    </location>
</feature>
<dbReference type="SUPFAM" id="SSF81321">
    <property type="entry name" value="Family A G protein-coupled receptor-like"/>
    <property type="match status" value="9"/>
</dbReference>
<comment type="subcellular location">
    <subcellularLocation>
        <location evidence="2">Membrane</location>
        <topology evidence="2">Multi-pass membrane protein</topology>
    </subcellularLocation>
</comment>
<feature type="transmembrane region" description="Helical" evidence="12">
    <location>
        <begin position="949"/>
        <end position="968"/>
    </location>
</feature>
<dbReference type="Gene3D" id="1.20.1070.10">
    <property type="entry name" value="Rhodopsin 7-helix transmembrane proteins"/>
    <property type="match status" value="9"/>
</dbReference>
<feature type="domain" description="G-protein coupled receptors family 1 profile" evidence="13">
    <location>
        <begin position="1009"/>
        <end position="1255"/>
    </location>
</feature>
<evidence type="ECO:0000256" key="9">
    <source>
        <dbReference type="ARBA" id="ARBA00023170"/>
    </source>
</evidence>
<feature type="transmembrane region" description="Helical" evidence="12">
    <location>
        <begin position="1353"/>
        <end position="1374"/>
    </location>
</feature>
<comment type="caution">
    <text evidence="14">The sequence shown here is derived from an EMBL/GenBank/DDBJ whole genome shotgun (WGS) entry which is preliminary data.</text>
</comment>
<dbReference type="FunFam" id="1.20.1070.10:FF:000007">
    <property type="entry name" value="Olfactory receptor"/>
    <property type="match status" value="8"/>
</dbReference>
<dbReference type="PROSITE" id="PS50262">
    <property type="entry name" value="G_PROTEIN_RECEP_F1_2"/>
    <property type="match status" value="9"/>
</dbReference>
<feature type="transmembrane region" description="Helical" evidence="12">
    <location>
        <begin position="133"/>
        <end position="157"/>
    </location>
</feature>
<feature type="transmembrane region" description="Helical" evidence="12">
    <location>
        <begin position="1027"/>
        <end position="1046"/>
    </location>
</feature>
<dbReference type="SMART" id="SM01381">
    <property type="entry name" value="7TM_GPCR_Srsx"/>
    <property type="match status" value="1"/>
</dbReference>
<feature type="transmembrane region" description="Helical" evidence="12">
    <location>
        <begin position="1643"/>
        <end position="1666"/>
    </location>
</feature>
<feature type="domain" description="G-protein coupled receptors family 1 profile" evidence="13">
    <location>
        <begin position="44"/>
        <end position="310"/>
    </location>
</feature>
<feature type="transmembrane region" description="Helical" evidence="12">
    <location>
        <begin position="1431"/>
        <end position="1453"/>
    </location>
</feature>
<evidence type="ECO:0000256" key="5">
    <source>
        <dbReference type="ARBA" id="ARBA00022725"/>
    </source>
</evidence>
<keyword evidence="8 12" id="KW-0472">Membrane</keyword>
<evidence type="ECO:0000256" key="4">
    <source>
        <dbReference type="ARBA" id="ARBA00022692"/>
    </source>
</evidence>
<evidence type="ECO:0000256" key="12">
    <source>
        <dbReference type="SAM" id="Phobius"/>
    </source>
</evidence>
<evidence type="ECO:0000256" key="1">
    <source>
        <dbReference type="ARBA" id="ARBA00003929"/>
    </source>
</evidence>
<feature type="transmembrane region" description="Helical" evidence="12">
    <location>
        <begin position="2268"/>
        <end position="2290"/>
    </location>
</feature>
<evidence type="ECO:0000256" key="3">
    <source>
        <dbReference type="ARBA" id="ARBA00022606"/>
    </source>
</evidence>
<feature type="transmembrane region" description="Helical" evidence="12">
    <location>
        <begin position="907"/>
        <end position="928"/>
    </location>
</feature>
<comment type="similarity">
    <text evidence="11">Belongs to the G-protein coupled receptor 1 family.</text>
</comment>
<keyword evidence="10 11" id="KW-0807">Transducer</keyword>
<dbReference type="GO" id="GO:0004984">
    <property type="term" value="F:olfactory receptor activity"/>
    <property type="evidence" value="ECO:0007669"/>
    <property type="project" value="InterPro"/>
</dbReference>
<feature type="transmembrane region" description="Helical" evidence="12">
    <location>
        <begin position="1787"/>
        <end position="1804"/>
    </location>
</feature>
<dbReference type="PANTHER" id="PTHR48002">
    <property type="entry name" value="OLFACTORY RECEPTOR"/>
    <property type="match status" value="1"/>
</dbReference>
<feature type="transmembrane region" description="Helical" evidence="12">
    <location>
        <begin position="643"/>
        <end position="661"/>
    </location>
</feature>
<organism evidence="14 15">
    <name type="scientific">Galemys pyrenaicus</name>
    <name type="common">Iberian desman</name>
    <name type="synonym">Pyrenean desman</name>
    <dbReference type="NCBI Taxonomy" id="202257"/>
    <lineage>
        <taxon>Eukaryota</taxon>
        <taxon>Metazoa</taxon>
        <taxon>Chordata</taxon>
        <taxon>Craniata</taxon>
        <taxon>Vertebrata</taxon>
        <taxon>Euteleostomi</taxon>
        <taxon>Mammalia</taxon>
        <taxon>Eutheria</taxon>
        <taxon>Laurasiatheria</taxon>
        <taxon>Eulipotyphla</taxon>
        <taxon>Talpidae</taxon>
        <taxon>Galemys</taxon>
    </lineage>
</organism>
<feature type="domain" description="G-protein coupled receptors family 1 profile" evidence="13">
    <location>
        <begin position="582"/>
        <end position="828"/>
    </location>
</feature>
<reference evidence="14" key="1">
    <citation type="journal article" date="2021" name="Evol. Appl.">
        <title>The genome of the Pyrenean desman and the effects of bottlenecks and inbreeding on the genomic landscape of an endangered species.</title>
        <authorList>
            <person name="Escoda L."/>
            <person name="Castresana J."/>
        </authorList>
    </citation>
    <scope>NUCLEOTIDE SEQUENCE</scope>
    <source>
        <strain evidence="14">IBE-C5619</strain>
    </source>
</reference>
<evidence type="ECO:0000256" key="11">
    <source>
        <dbReference type="RuleBase" id="RU000688"/>
    </source>
</evidence>
<feature type="transmembrane region" description="Helical" evidence="12">
    <location>
        <begin position="1937"/>
        <end position="1955"/>
    </location>
</feature>
<evidence type="ECO:0000256" key="8">
    <source>
        <dbReference type="ARBA" id="ARBA00023136"/>
    </source>
</evidence>
<feature type="transmembrane region" description="Helical" evidence="12">
    <location>
        <begin position="2188"/>
        <end position="2210"/>
    </location>
</feature>
<keyword evidence="9 11" id="KW-0675">Receptor</keyword>
<feature type="transmembrane region" description="Helical" evidence="12">
    <location>
        <begin position="320"/>
        <end position="339"/>
    </location>
</feature>
<dbReference type="PROSITE" id="PS00237">
    <property type="entry name" value="G_PROTEIN_RECEP_F1_1"/>
    <property type="match status" value="6"/>
</dbReference>
<feature type="transmembrane region" description="Helical" evidence="12">
    <location>
        <begin position="359"/>
        <end position="379"/>
    </location>
</feature>
<feature type="domain" description="G-protein coupled receptors family 1 profile" evidence="13">
    <location>
        <begin position="889"/>
        <end position="1008"/>
    </location>
</feature>
<feature type="transmembrane region" description="Helical" evidence="12">
    <location>
        <begin position="62"/>
        <end position="81"/>
    </location>
</feature>
<feature type="transmembrane region" description="Helical" evidence="12">
    <location>
        <begin position="603"/>
        <end position="623"/>
    </location>
</feature>
<feature type="transmembrane region" description="Helical" evidence="12">
    <location>
        <begin position="2322"/>
        <end position="2353"/>
    </location>
</feature>
<feature type="transmembrane region" description="Helical" evidence="12">
    <location>
        <begin position="1816"/>
        <end position="1835"/>
    </location>
</feature>
<feature type="transmembrane region" description="Helical" evidence="12">
    <location>
        <begin position="243"/>
        <end position="262"/>
    </location>
</feature>
<feature type="transmembrane region" description="Helical" evidence="12">
    <location>
        <begin position="1526"/>
        <end position="1543"/>
    </location>
</feature>
<dbReference type="Proteomes" id="UP000700334">
    <property type="component" value="Unassembled WGS sequence"/>
</dbReference>
<protein>
    <submittedName>
        <fullName evidence="14">Olfactory receptor 4A15</fullName>
    </submittedName>
</protein>
<feature type="transmembrane region" description="Helical" evidence="12">
    <location>
        <begin position="1279"/>
        <end position="1301"/>
    </location>
</feature>
<feature type="transmembrane region" description="Helical" evidence="12">
    <location>
        <begin position="567"/>
        <end position="591"/>
    </location>
</feature>
<keyword evidence="4 11" id="KW-0812">Transmembrane</keyword>
<feature type="transmembrane region" description="Helical" evidence="12">
    <location>
        <begin position="1108"/>
        <end position="1132"/>
    </location>
</feature>
<feature type="transmembrane region" description="Helical" evidence="12">
    <location>
        <begin position="2029"/>
        <end position="2060"/>
    </location>
</feature>
<feature type="transmembrane region" description="Helical" evidence="12">
    <location>
        <begin position="1066"/>
        <end position="1088"/>
    </location>
</feature>
<feature type="transmembrane region" description="Helical" evidence="12">
    <location>
        <begin position="1204"/>
        <end position="1226"/>
    </location>
</feature>
<dbReference type="Pfam" id="PF13853">
    <property type="entry name" value="7tm_4"/>
    <property type="match status" value="9"/>
</dbReference>
<feature type="transmembrane region" description="Helical" evidence="12">
    <location>
        <begin position="1572"/>
        <end position="1597"/>
    </location>
</feature>
<feature type="transmembrane region" description="Helical" evidence="12">
    <location>
        <begin position="994"/>
        <end position="1015"/>
    </location>
</feature>
<feature type="transmembrane region" description="Helical" evidence="12">
    <location>
        <begin position="1686"/>
        <end position="1710"/>
    </location>
</feature>
<feature type="transmembrane region" description="Helical" evidence="12">
    <location>
        <begin position="454"/>
        <end position="481"/>
    </location>
</feature>
<feature type="transmembrane region" description="Helical" evidence="12">
    <location>
        <begin position="681"/>
        <end position="703"/>
    </location>
</feature>
<evidence type="ECO:0000313" key="15">
    <source>
        <dbReference type="Proteomes" id="UP000700334"/>
    </source>
</evidence>
<evidence type="ECO:0000313" key="14">
    <source>
        <dbReference type="EMBL" id="KAG8511879.1"/>
    </source>
</evidence>
<name>A0A8J6AI68_GALPY</name>
<gene>
    <name evidence="14" type="ORF">J0S82_015560</name>
</gene>
<feature type="transmembrane region" description="Helical" evidence="12">
    <location>
        <begin position="101"/>
        <end position="121"/>
    </location>
</feature>
<dbReference type="InterPro" id="IPR017452">
    <property type="entry name" value="GPCR_Rhodpsn_7TM"/>
</dbReference>
<feature type="transmembrane region" description="Helical" evidence="12">
    <location>
        <begin position="1603"/>
        <end position="1622"/>
    </location>
</feature>
<dbReference type="OrthoDB" id="2133880at2759"/>
<comment type="function">
    <text evidence="1">Putative odorant or sperm cell receptor.</text>
</comment>
<dbReference type="InterPro" id="IPR000276">
    <property type="entry name" value="GPCR_Rhodpsn"/>
</dbReference>
<feature type="transmembrane region" description="Helical" evidence="12">
    <location>
        <begin position="812"/>
        <end position="830"/>
    </location>
</feature>
<evidence type="ECO:0000256" key="2">
    <source>
        <dbReference type="ARBA" id="ARBA00004141"/>
    </source>
</evidence>
<feature type="transmembrane region" description="Helical" evidence="12">
    <location>
        <begin position="1161"/>
        <end position="1184"/>
    </location>
</feature>
<evidence type="ECO:0000256" key="10">
    <source>
        <dbReference type="ARBA" id="ARBA00023224"/>
    </source>
</evidence>
<dbReference type="InterPro" id="IPR050427">
    <property type="entry name" value="Olfactory_Receptors"/>
</dbReference>
<keyword evidence="15" id="KW-1185">Reference proteome</keyword>
<feature type="transmembrane region" description="Helical" evidence="12">
    <location>
        <begin position="1238"/>
        <end position="1258"/>
    </location>
</feature>
<evidence type="ECO:0000256" key="7">
    <source>
        <dbReference type="ARBA" id="ARBA00023040"/>
    </source>
</evidence>
<feature type="transmembrane region" description="Helical" evidence="12">
    <location>
        <begin position="777"/>
        <end position="800"/>
    </location>
</feature>
<dbReference type="FunFam" id="1.20.1070.10:FF:000410">
    <property type="entry name" value="Olfactory receptor 1348"/>
    <property type="match status" value="1"/>
</dbReference>
<feature type="transmembrane region" description="Helical" evidence="12">
    <location>
        <begin position="1491"/>
        <end position="1514"/>
    </location>
</feature>
<dbReference type="CDD" id="cd15939">
    <property type="entry name" value="7tmA_OR4A-like"/>
    <property type="match status" value="8"/>
</dbReference>
<evidence type="ECO:0000259" key="13">
    <source>
        <dbReference type="PROSITE" id="PS50262"/>
    </source>
</evidence>
<feature type="transmembrane region" description="Helical" evidence="12">
    <location>
        <begin position="1975"/>
        <end position="1999"/>
    </location>
</feature>
<feature type="domain" description="G-protein coupled receptors family 1 profile" evidence="13">
    <location>
        <begin position="1295"/>
        <end position="1541"/>
    </location>
</feature>
<feature type="transmembrane region" description="Helical" evidence="12">
    <location>
        <begin position="29"/>
        <end position="50"/>
    </location>
</feature>
<feature type="domain" description="G-protein coupled receptors family 1 profile" evidence="13">
    <location>
        <begin position="1587"/>
        <end position="1833"/>
    </location>
</feature>
<sequence>HLQDWMESRSNVTYFVLLGLTQNPKEQKVLFVLFLFFYILTLVGNMLIVVTVSLSKTLGTPMYFFLACLSFIDVLYATSISPRLISNLFFGKSIISFQSCMVQLFIEHLLGGSEICLLLAMAYDRYVAICKPLYYLVIMRHSVCVVLLIMACVGGFVHSVVQLSTIYGLPFCGPNVIDHFFCDMYPLLKLVCTDTYVIGILVVANGGVMCCILFLLLLISYVVILHSLKNLSQKGRRKALQTCGSHITVVVFFFVPCIFLYARPAKTFPIDKYLSVFCTINPKEQKVLFVLFLLFYILTLVGNVLIVVTITFSKTLSTPMYFFLATLSFMDATFSSVITPRLITDLFFGINTISFQSCMIQLFTEHFFGGSEIFLLLAMAYDRYVAICKPLHYLVIMRQWVCVVLLIVSWIGGFLHSVVQLSTIYGLPFCGPNVIDHFICDMYPLLKLVCMDTYVIGILVVANGGLICSVVFLLLLISYVVILHSLKNLSQEGRRKALQTCGSHITVVVFFFVPCIFMYARPAKTFPIDKPLSLFYTTLEEKPMDQRNNVTEFILLGLTQSLQGQRVLFVVFLLIYIVTMVGNLLIVMTVVISPTLDAPMYFFLGYLSFMDAVYSTSVTPNMIIDLLYEKKTISFQACMAQLFIGHLFGGAEILLLVVMAYDRYVAICKPLHYLTIMNKRVCVLLLLLAWVGGFLHAVVQLLFVYNLPFCGPNVIDHFICDMYPLLKLACRDTYVIGLTVIANDGTICVVIFMLLLISYGVILHSLKNLSQEGRRKALSTCGSHITVVVLFFVPCIFMYVRPPSTLPIDKSLTVFYTVITPMLNPLIYTLRNGEMKSNVLNSEITYTEESMEQRNNVTEFVLLGLTQNPEGQKVLFVAFLLIYIVTVVGNMLIVVTIKASQSLGSPMYFFLAYLSFIDTVYSTAFAPKMIKDLLYEKKTISFKACMSQLFIEHLFAGAEVILLVVMAYDRYVAICKPLHYLVIMNRRNPEGQKVLLVAFLLIYIVTVVGNMLIVVTVMVSQSLGSPMYFFLAYLSFIDTVYSTAFAPKMIKDLLYEKKTISFKACMTQIFIDHLFGGAEVILLVVMAYDRYVAICKPLHYLVIMNRRVCILMLLVAWTGGFLHSVVQFVFIYQLPYCGPNVIDSFVCDVYPLLKLACTNTYLVGISLIANGGLICTVIFFILLVSYGVILRSLKSHGLEGKRKALHTCASHITVVFLFFVPCIFLYARPNSNFPIDKFITVFLTFITPMLNPLIYTLRNAEMKNAMRKLWSKNNPQMQRVLFVVLLITYIITVSSNLLIVITVICSQTLDSPMYFFLAFLSLIDASYSSSIVPKMLADLLSNSKAVSFNGCMMQLFVEHFFGASEIVLLVVMAYDRYVAICRPLHYITIMNFRVCCILVLVCWAVGFLHSFGQVVVTFWLPFCGPNVMDHFMCDIFHLIQLACADTFLVGLLVAANGGVIALITFLMLLFSYVVILCSLRAHSSAGRRKALSTCSSHITVVVLFFVPCICMYLRPVVTFPVDKVLAVFYTLVTPMLNPIIYTVRNTERPLPLNNVTEFILLGLTQNPHLQKIFFIIFLIIFLFTVLANLLIVITISLSPTLSAPMYFFLTYLSFIDAFYTCVTTPKMIIDLLLQRRTISLGSCLTQLFVEHLLGGSEIILLIVMAYDRYVAICKPLHYMTIMRQGLCRLLVVVAWVGGVVHATVQILFMLHLPFCGPNVIDHFMCDLFPLLKLACSDTYRLGMVVAANSGAMCLLIFSMLLVSYIVILNSLKSHGSEGRRKALSTCGSHFTVVVLFFVPCIFTYMRPVVTYPVDKLVTVFFAIFTPMLNPIIYTVRNTENPSNITEFILLGITTNPQLRKILSVVFLIMYVLTVVGNLLIVVTMVSSQSLRSPMYFFLTALSLMDATYTSVIAPKMIVDCLYDITTISFAGCMTQLFAEHFFGGVGIILLIVMAYDRYVAICKPLHYTAIMSPHVCYVLVGGAWLGGSVHATVQLLFMYQVPFCGPNVMDHFICDLFPLLKLACTDTHVLGILVILNTGAMCLITFLILIASYTIILCSLRSYSSEARHKAFSTCGSHLTVVFLFFVPCIFLNVRPVVTFPIDKVMTVSFTIITPMLNPLIYTLRNAEVMHNQSFVTEFVLLGLSQNPNIQKIVFVVFLCVYIATVGGNLLIVVTIGSSPALLGSPMYFFLAFLSFLDACFSSVIVPKMIVDSLYEKKTISFEGCMTQLFAEHFFAGVELIVLTAMAYDRYVAICKPLHYSSIMSWKLCVILMGIAWTGGFLHSMIQIVFTFQLPFCGPNVIDHFICDLYPLLELACTDTHIFGLFVVANSGSLCIIIFSLLLVSYGIILVSLRNHSSEGRRKALSTCGSHIAVVILFFVPCIFEYARPPAAFSFDKMVALLHHLNSLVQSFDLYFPEQGYEKCHEEAVEQIIVGI</sequence>
<feature type="domain" description="G-protein coupled receptors family 1 profile" evidence="13">
    <location>
        <begin position="302"/>
        <end position="514"/>
    </location>
</feature>
<dbReference type="PRINTS" id="PR00237">
    <property type="entry name" value="GPCRRHODOPSN"/>
</dbReference>
<keyword evidence="7 11" id="KW-0297">G-protein coupled receptor</keyword>
<feature type="transmembrane region" description="Helical" evidence="12">
    <location>
        <begin position="2072"/>
        <end position="2094"/>
    </location>
</feature>
<accession>A0A8J6AI68</accession>
<keyword evidence="6 12" id="KW-1133">Transmembrane helix</keyword>
<feature type="transmembrane region" description="Helical" evidence="12">
    <location>
        <begin position="734"/>
        <end position="757"/>
    </location>
</feature>
<feature type="transmembrane region" description="Helical" evidence="12">
    <location>
        <begin position="874"/>
        <end position="895"/>
    </location>
</feature>
<feature type="domain" description="G-protein coupled receptors family 1 profile" evidence="13">
    <location>
        <begin position="1876"/>
        <end position="2122"/>
    </location>
</feature>
<dbReference type="InterPro" id="IPR000725">
    <property type="entry name" value="Olfact_rcpt"/>
</dbReference>
<feature type="non-terminal residue" evidence="14">
    <location>
        <position position="1"/>
    </location>
</feature>
<feature type="transmembrane region" description="Helical" evidence="12">
    <location>
        <begin position="2365"/>
        <end position="2387"/>
    </location>
</feature>
<dbReference type="GO" id="GO:0005886">
    <property type="term" value="C:plasma membrane"/>
    <property type="evidence" value="ECO:0007669"/>
    <property type="project" value="UniProtKB-ARBA"/>
</dbReference>
<dbReference type="PRINTS" id="PR00245">
    <property type="entry name" value="OLFACTORYR"/>
</dbReference>
<feature type="transmembrane region" description="Helical" evidence="12">
    <location>
        <begin position="1861"/>
        <end position="1882"/>
    </location>
</feature>
<feature type="transmembrane region" description="Helical" evidence="12">
    <location>
        <begin position="287"/>
        <end position="308"/>
    </location>
</feature>
<feature type="transmembrane region" description="Helical" evidence="12">
    <location>
        <begin position="1386"/>
        <end position="1419"/>
    </location>
</feature>
<feature type="domain" description="G-protein coupled receptors family 1 profile" evidence="13">
    <location>
        <begin position="2168"/>
        <end position="2381"/>
    </location>
</feature>
<feature type="transmembrane region" description="Helical" evidence="12">
    <location>
        <begin position="400"/>
        <end position="419"/>
    </location>
</feature>
<feature type="transmembrane region" description="Helical" evidence="12">
    <location>
        <begin position="2153"/>
        <end position="2176"/>
    </location>
</feature>
<proteinExistence type="inferred from homology"/>
<keyword evidence="5" id="KW-0552">Olfaction</keyword>
<feature type="transmembrane region" description="Helical" evidence="12">
    <location>
        <begin position="1459"/>
        <end position="1479"/>
    </location>
</feature>
<keyword evidence="3" id="KW-0716">Sensory transduction</keyword>
<dbReference type="GO" id="GO:0004930">
    <property type="term" value="F:G protein-coupled receptor activity"/>
    <property type="evidence" value="ECO:0007669"/>
    <property type="project" value="UniProtKB-KW"/>
</dbReference>